<dbReference type="Gene3D" id="3.30.420.40">
    <property type="match status" value="1"/>
</dbReference>
<evidence type="ECO:0000256" key="6">
    <source>
        <dbReference type="ARBA" id="ARBA00048117"/>
    </source>
</evidence>
<protein>
    <recommendedName>
        <fullName evidence="1">N(6)-L-threonylcarbamoyladenine synthase</fullName>
        <ecNumber evidence="1">2.3.1.234</ecNumber>
    </recommendedName>
</protein>
<dbReference type="AlphaFoldDB" id="A0A8J8P229"/>
<comment type="catalytic activity">
    <reaction evidence="6">
        <text>L-threonylcarbamoyladenylate + adenosine(37) in tRNA = N(6)-L-threonylcarbamoyladenosine(37) in tRNA + AMP + H(+)</text>
        <dbReference type="Rhea" id="RHEA:37059"/>
        <dbReference type="Rhea" id="RHEA-COMP:10162"/>
        <dbReference type="Rhea" id="RHEA-COMP:10163"/>
        <dbReference type="ChEBI" id="CHEBI:15378"/>
        <dbReference type="ChEBI" id="CHEBI:73682"/>
        <dbReference type="ChEBI" id="CHEBI:74411"/>
        <dbReference type="ChEBI" id="CHEBI:74418"/>
        <dbReference type="ChEBI" id="CHEBI:456215"/>
        <dbReference type="EC" id="2.3.1.234"/>
    </reaction>
</comment>
<evidence type="ECO:0000259" key="8">
    <source>
        <dbReference type="Pfam" id="PF00814"/>
    </source>
</evidence>
<dbReference type="PANTHER" id="PTHR11735">
    <property type="entry name" value="TRNA N6-ADENOSINE THREONYLCARBAMOYLTRANSFERASE"/>
    <property type="match status" value="1"/>
</dbReference>
<dbReference type="SUPFAM" id="SSF53067">
    <property type="entry name" value="Actin-like ATPase domain"/>
    <property type="match status" value="1"/>
</dbReference>
<dbReference type="GO" id="GO:0046872">
    <property type="term" value="F:metal ion binding"/>
    <property type="evidence" value="ECO:0007669"/>
    <property type="project" value="UniProtKB-KW"/>
</dbReference>
<dbReference type="PANTHER" id="PTHR11735:SF6">
    <property type="entry name" value="TRNA N6-ADENOSINE THREONYLCARBAMOYLTRANSFERASE, MITOCHONDRIAL"/>
    <property type="match status" value="1"/>
</dbReference>
<sequence length="327" mass="36585">MMKTLKSRGIVGVLRRTFSEAGAQNEVAKQKMEFEELKKQIYQVQLKQAGQQLQRVVSIQDSNSADSESGGLLDVPNTITDLNKIDYILNLDRSQVDFSLELRGLYNHQRDFARPRLSTLVDQVYIPKFKAKAFCAGGLYGGETPENYNRYTHNGEGANAVFDDNGRDRNQVILGIESSFDESAASLVNSYGDIIANNQTTQWEQWEDSNGIDPEVAMQQHAQNLPRVIEKTMKEYELGKGDPRLKAIAVTIGPGQEKSLNMGIKLAQQLGKDLGVRVIPVNHLEGHILTSRLEDQLPFCFTPGNRQAHPNRALTGSRPTHHPGYEY</sequence>
<evidence type="ECO:0000313" key="10">
    <source>
        <dbReference type="Proteomes" id="UP000785679"/>
    </source>
</evidence>
<dbReference type="EC" id="2.3.1.234" evidence="1"/>
<reference evidence="9" key="1">
    <citation type="submission" date="2019-06" db="EMBL/GenBank/DDBJ databases">
        <authorList>
            <person name="Zheng W."/>
        </authorList>
    </citation>
    <scope>NUCLEOTIDE SEQUENCE</scope>
    <source>
        <strain evidence="9">QDHG01</strain>
    </source>
</reference>
<dbReference type="Proteomes" id="UP000785679">
    <property type="component" value="Unassembled WGS sequence"/>
</dbReference>
<dbReference type="EMBL" id="RRYP01001635">
    <property type="protein sequence ID" value="TNV85677.1"/>
    <property type="molecule type" value="Genomic_DNA"/>
</dbReference>
<keyword evidence="10" id="KW-1185">Reference proteome</keyword>
<keyword evidence="5" id="KW-0012">Acyltransferase</keyword>
<evidence type="ECO:0000313" key="9">
    <source>
        <dbReference type="EMBL" id="TNV85677.1"/>
    </source>
</evidence>
<keyword evidence="4" id="KW-0479">Metal-binding</keyword>
<evidence type="ECO:0000256" key="7">
    <source>
        <dbReference type="SAM" id="MobiDB-lite"/>
    </source>
</evidence>
<gene>
    <name evidence="9" type="ORF">FGO68_gene8941</name>
</gene>
<keyword evidence="2" id="KW-0808">Transferase</keyword>
<proteinExistence type="predicted"/>
<dbReference type="GO" id="GO:0061711">
    <property type="term" value="F:tRNA N(6)-L-threonylcarbamoyladenine synthase activity"/>
    <property type="evidence" value="ECO:0007669"/>
    <property type="project" value="UniProtKB-EC"/>
</dbReference>
<dbReference type="PRINTS" id="PR00789">
    <property type="entry name" value="OSIALOPTASE"/>
</dbReference>
<dbReference type="InterPro" id="IPR043129">
    <property type="entry name" value="ATPase_NBD"/>
</dbReference>
<organism evidence="9 10">
    <name type="scientific">Halteria grandinella</name>
    <dbReference type="NCBI Taxonomy" id="5974"/>
    <lineage>
        <taxon>Eukaryota</taxon>
        <taxon>Sar</taxon>
        <taxon>Alveolata</taxon>
        <taxon>Ciliophora</taxon>
        <taxon>Intramacronucleata</taxon>
        <taxon>Spirotrichea</taxon>
        <taxon>Stichotrichia</taxon>
        <taxon>Sporadotrichida</taxon>
        <taxon>Halteriidae</taxon>
        <taxon>Halteria</taxon>
    </lineage>
</organism>
<keyword evidence="3" id="KW-0819">tRNA processing</keyword>
<comment type="caution">
    <text evidence="9">The sequence shown here is derived from an EMBL/GenBank/DDBJ whole genome shotgun (WGS) entry which is preliminary data.</text>
</comment>
<feature type="region of interest" description="Disordered" evidence="7">
    <location>
        <begin position="304"/>
        <end position="327"/>
    </location>
</feature>
<name>A0A8J8P229_HALGN</name>
<dbReference type="GO" id="GO:0008033">
    <property type="term" value="P:tRNA processing"/>
    <property type="evidence" value="ECO:0007669"/>
    <property type="project" value="UniProtKB-KW"/>
</dbReference>
<evidence type="ECO:0000256" key="2">
    <source>
        <dbReference type="ARBA" id="ARBA00022679"/>
    </source>
</evidence>
<accession>A0A8J8P229</accession>
<evidence type="ECO:0000256" key="3">
    <source>
        <dbReference type="ARBA" id="ARBA00022694"/>
    </source>
</evidence>
<dbReference type="Pfam" id="PF00814">
    <property type="entry name" value="TsaD"/>
    <property type="match status" value="1"/>
</dbReference>
<dbReference type="InterPro" id="IPR017861">
    <property type="entry name" value="KAE1/TsaD"/>
</dbReference>
<evidence type="ECO:0000256" key="5">
    <source>
        <dbReference type="ARBA" id="ARBA00023315"/>
    </source>
</evidence>
<dbReference type="InterPro" id="IPR000905">
    <property type="entry name" value="Gcp-like_dom"/>
</dbReference>
<evidence type="ECO:0000256" key="4">
    <source>
        <dbReference type="ARBA" id="ARBA00022723"/>
    </source>
</evidence>
<dbReference type="OrthoDB" id="10254073at2759"/>
<evidence type="ECO:0000256" key="1">
    <source>
        <dbReference type="ARBA" id="ARBA00012156"/>
    </source>
</evidence>
<feature type="domain" description="Gcp-like" evidence="8">
    <location>
        <begin position="194"/>
        <end position="300"/>
    </location>
</feature>